<dbReference type="Gene3D" id="3.40.190.10">
    <property type="entry name" value="Periplasmic binding protein-like II"/>
    <property type="match status" value="2"/>
</dbReference>
<evidence type="ECO:0000259" key="1">
    <source>
        <dbReference type="Pfam" id="PF09084"/>
    </source>
</evidence>
<evidence type="ECO:0000313" key="3">
    <source>
        <dbReference type="Proteomes" id="UP001500791"/>
    </source>
</evidence>
<keyword evidence="3" id="KW-1185">Reference proteome</keyword>
<accession>A0ABN0YAY0</accession>
<dbReference type="InterPro" id="IPR027939">
    <property type="entry name" value="NMT1/THI5"/>
</dbReference>
<dbReference type="Pfam" id="PF09084">
    <property type="entry name" value="NMT1"/>
    <property type="match status" value="1"/>
</dbReference>
<name>A0ABN0YAY0_9CAUL</name>
<dbReference type="PANTHER" id="PTHR31528:SF3">
    <property type="entry name" value="THIAMINE BIOSYNTHESIS PROTEIN HI_0357-RELATED"/>
    <property type="match status" value="1"/>
</dbReference>
<dbReference type="InterPro" id="IPR015168">
    <property type="entry name" value="SsuA/THI5"/>
</dbReference>
<feature type="domain" description="SsuA/THI5-like" evidence="1">
    <location>
        <begin position="13"/>
        <end position="96"/>
    </location>
</feature>
<protein>
    <submittedName>
        <fullName evidence="2">ABC transporter substrate-binding protein</fullName>
    </submittedName>
</protein>
<organism evidence="2 3">
    <name type="scientific">Brevundimonas terrae</name>
    <dbReference type="NCBI Taxonomy" id="363631"/>
    <lineage>
        <taxon>Bacteria</taxon>
        <taxon>Pseudomonadati</taxon>
        <taxon>Pseudomonadota</taxon>
        <taxon>Alphaproteobacteria</taxon>
        <taxon>Caulobacterales</taxon>
        <taxon>Caulobacteraceae</taxon>
        <taxon>Brevundimonas</taxon>
    </lineage>
</organism>
<dbReference type="PANTHER" id="PTHR31528">
    <property type="entry name" value="4-AMINO-5-HYDROXYMETHYL-2-METHYLPYRIMIDINE PHOSPHATE SYNTHASE THI11-RELATED"/>
    <property type="match status" value="1"/>
</dbReference>
<proteinExistence type="predicted"/>
<dbReference type="Proteomes" id="UP001500791">
    <property type="component" value="Unassembled WGS sequence"/>
</dbReference>
<evidence type="ECO:0000313" key="2">
    <source>
        <dbReference type="EMBL" id="GAA0389431.1"/>
    </source>
</evidence>
<gene>
    <name evidence="2" type="ORF">GCM10009093_15070</name>
</gene>
<reference evidence="2 3" key="1">
    <citation type="journal article" date="2019" name="Int. J. Syst. Evol. Microbiol.">
        <title>The Global Catalogue of Microorganisms (GCM) 10K type strain sequencing project: providing services to taxonomists for standard genome sequencing and annotation.</title>
        <authorList>
            <consortium name="The Broad Institute Genomics Platform"/>
            <consortium name="The Broad Institute Genome Sequencing Center for Infectious Disease"/>
            <person name="Wu L."/>
            <person name="Ma J."/>
        </authorList>
    </citation>
    <scope>NUCLEOTIDE SEQUENCE [LARGE SCALE GENOMIC DNA]</scope>
    <source>
        <strain evidence="2 3">JCM 13476</strain>
    </source>
</reference>
<dbReference type="EMBL" id="BAAAEJ010000007">
    <property type="protein sequence ID" value="GAA0389431.1"/>
    <property type="molecule type" value="Genomic_DNA"/>
</dbReference>
<sequence>MRLRLAISGPARADHAGFYQAIASGLYAARGLNVEMFHGNSVADVSSRLASGVAELGLARDSFGALRLIADRAPVKAVAAFFQKDPRVLIAHASDAPRDLSALSERPLYVEDADWSDIWSWLQSKYELTQEQLLRPPEGMLEPFLNDPQSLMIGSLTREPALVATSRPELRTRLYLPADDGYASYAGILMAPNSFARDNTQALKDFIAASVEGWNTYLNGDPDPAHALIRRANPATPQGSLDTARDLLKTHNIIDSGDAALYGLGTMSAERWQAFAEQTKGAYSVEPDWQAAFTTAYLPTRK</sequence>
<dbReference type="SUPFAM" id="SSF53850">
    <property type="entry name" value="Periplasmic binding protein-like II"/>
    <property type="match status" value="1"/>
</dbReference>
<comment type="caution">
    <text evidence="2">The sequence shown here is derived from an EMBL/GenBank/DDBJ whole genome shotgun (WGS) entry which is preliminary data.</text>
</comment>